<accession>A0A2T4SYZ5</accession>
<organism evidence="4 5">
    <name type="scientific">Staphylococcus gallinarum</name>
    <dbReference type="NCBI Taxonomy" id="1293"/>
    <lineage>
        <taxon>Bacteria</taxon>
        <taxon>Bacillati</taxon>
        <taxon>Bacillota</taxon>
        <taxon>Bacilli</taxon>
        <taxon>Bacillales</taxon>
        <taxon>Staphylococcaceae</taxon>
        <taxon>Staphylococcus</taxon>
    </lineage>
</organism>
<evidence type="ECO:0000313" key="4">
    <source>
        <dbReference type="EMBL" id="RIL44690.1"/>
    </source>
</evidence>
<dbReference type="InterPro" id="IPR029058">
    <property type="entry name" value="AB_hydrolase_fold"/>
</dbReference>
<feature type="transmembrane region" description="Helical" evidence="2">
    <location>
        <begin position="111"/>
        <end position="137"/>
    </location>
</feature>
<dbReference type="PANTHER" id="PTHR48081:SF6">
    <property type="entry name" value="PEPTIDASE S9 PROLYL OLIGOPEPTIDASE CATALYTIC DOMAIN-CONTAINING PROTEIN"/>
    <property type="match status" value="1"/>
</dbReference>
<feature type="transmembrane region" description="Helical" evidence="2">
    <location>
        <begin position="83"/>
        <end position="104"/>
    </location>
</feature>
<dbReference type="PANTHER" id="PTHR48081">
    <property type="entry name" value="AB HYDROLASE SUPERFAMILY PROTEIN C4A8.06C"/>
    <property type="match status" value="1"/>
</dbReference>
<comment type="caution">
    <text evidence="4">The sequence shown here is derived from an EMBL/GenBank/DDBJ whole genome shotgun (WGS) entry which is preliminary data.</text>
</comment>
<gene>
    <name evidence="4" type="ORF">BUZ01_01565</name>
</gene>
<keyword evidence="2" id="KW-0472">Membrane</keyword>
<keyword evidence="1 4" id="KW-0378">Hydrolase</keyword>
<dbReference type="InterPro" id="IPR050300">
    <property type="entry name" value="GDXG_lipolytic_enzyme"/>
</dbReference>
<feature type="domain" description="Alpha/beta hydrolase fold-3" evidence="3">
    <location>
        <begin position="207"/>
        <end position="423"/>
    </location>
</feature>
<keyword evidence="2" id="KW-1133">Transmembrane helix</keyword>
<dbReference type="SUPFAM" id="SSF53474">
    <property type="entry name" value="alpha/beta-Hydrolases"/>
    <property type="match status" value="1"/>
</dbReference>
<dbReference type="Pfam" id="PF07859">
    <property type="entry name" value="Abhydrolase_3"/>
    <property type="match status" value="1"/>
</dbReference>
<protein>
    <submittedName>
        <fullName evidence="4">Alpha/beta hydrolase</fullName>
    </submittedName>
</protein>
<evidence type="ECO:0000256" key="2">
    <source>
        <dbReference type="SAM" id="Phobius"/>
    </source>
</evidence>
<dbReference type="EMBL" id="QXRZ01000001">
    <property type="protein sequence ID" value="RIL44690.1"/>
    <property type="molecule type" value="Genomic_DNA"/>
</dbReference>
<evidence type="ECO:0000259" key="3">
    <source>
        <dbReference type="Pfam" id="PF07859"/>
    </source>
</evidence>
<evidence type="ECO:0000256" key="1">
    <source>
        <dbReference type="ARBA" id="ARBA00022801"/>
    </source>
</evidence>
<dbReference type="RefSeq" id="WP_107589419.1">
    <property type="nucleotide sequence ID" value="NZ_JAIEXT010000001.1"/>
</dbReference>
<feature type="transmembrane region" description="Helical" evidence="2">
    <location>
        <begin position="7"/>
        <end position="23"/>
    </location>
</feature>
<evidence type="ECO:0000313" key="5">
    <source>
        <dbReference type="Proteomes" id="UP000283576"/>
    </source>
</evidence>
<proteinExistence type="predicted"/>
<feature type="transmembrane region" description="Helical" evidence="2">
    <location>
        <begin position="56"/>
        <end position="77"/>
    </location>
</feature>
<keyword evidence="2" id="KW-0812">Transmembrane</keyword>
<sequence>MRNKFKIYSSIMGLLFILLNWSQAFFINYLIPLGVISIIALIINMVIIKQLTNRKIFAVIMLLSTFFILIEITWMLFNKIALFLAAQVTLSITGFILLSIGLGIRRKFKHAILTILVTGLKLITLLVLTFITILLIICIISPKPVTLFLQNSTGAKNSYNAPPSKTMIIDKKYQLTTNIKYGDKYPRSYLNIITPTGHFDKNRPTYFYVHGGGFIQGDSMGGDPNASTSQNTTLKQYEKMIDHGFNVVTINYALAPQYVHPTPVNQLSEAVNFMKKNDEKYKINMDSVVFAGGSSGGFIAADFTTIQTNPQYSKESGIKPVIKSKNIKALVLESPALDASRGHKTKKENLITDYIFGQSMAAYFDMPVVSGNEDKINKINLIKKVTSESPPTYISDGNTGTFADQARDYYHILKEHNVKSELYIPDIKKSEQGHGFMFHNMGSKASHIYLEKKFEFLKSLN</sequence>
<name>A0A2T4SYZ5_STAGA</name>
<reference evidence="4 5" key="1">
    <citation type="journal article" date="2016" name="Front. Microbiol.">
        <title>Comprehensive Phylogenetic Analysis of Bovine Non-aureus Staphylococci Species Based on Whole-Genome Sequencing.</title>
        <authorList>
            <person name="Naushad S."/>
            <person name="Barkema H.W."/>
            <person name="Luby C."/>
            <person name="Condas L.A."/>
            <person name="Nobrega D.B."/>
            <person name="Carson D.A."/>
            <person name="De Buck J."/>
        </authorList>
    </citation>
    <scope>NUCLEOTIDE SEQUENCE [LARGE SCALE GENOMIC DNA]</scope>
    <source>
        <strain evidence="4 5">SNUC 1388</strain>
    </source>
</reference>
<feature type="transmembrane region" description="Helical" evidence="2">
    <location>
        <begin position="29"/>
        <end position="47"/>
    </location>
</feature>
<dbReference type="GO" id="GO:0016787">
    <property type="term" value="F:hydrolase activity"/>
    <property type="evidence" value="ECO:0007669"/>
    <property type="project" value="UniProtKB-KW"/>
</dbReference>
<dbReference type="InterPro" id="IPR013094">
    <property type="entry name" value="AB_hydrolase_3"/>
</dbReference>
<dbReference type="Proteomes" id="UP000283576">
    <property type="component" value="Unassembled WGS sequence"/>
</dbReference>
<dbReference type="Gene3D" id="3.40.50.1820">
    <property type="entry name" value="alpha/beta hydrolase"/>
    <property type="match status" value="1"/>
</dbReference>
<dbReference type="AlphaFoldDB" id="A0A2T4SYZ5"/>